<name>A0A5C8M5T1_9GAMM</name>
<accession>A0A5C8M5T1</accession>
<organism evidence="1 2">
    <name type="scientific">Rheinheimera tangshanensis</name>
    <dbReference type="NCBI Taxonomy" id="400153"/>
    <lineage>
        <taxon>Bacteria</taxon>
        <taxon>Pseudomonadati</taxon>
        <taxon>Pseudomonadota</taxon>
        <taxon>Gammaproteobacteria</taxon>
        <taxon>Chromatiales</taxon>
        <taxon>Chromatiaceae</taxon>
        <taxon>Rheinheimera</taxon>
    </lineage>
</organism>
<dbReference type="OrthoDB" id="9867070at2"/>
<protein>
    <submittedName>
        <fullName evidence="1">Uncharacterized protein</fullName>
    </submittedName>
</protein>
<evidence type="ECO:0000313" key="2">
    <source>
        <dbReference type="Proteomes" id="UP000321814"/>
    </source>
</evidence>
<dbReference type="RefSeq" id="WP_147902745.1">
    <property type="nucleotide sequence ID" value="NZ_BAAAGC010000002.1"/>
</dbReference>
<proteinExistence type="predicted"/>
<dbReference type="SUPFAM" id="SSF55008">
    <property type="entry name" value="HMA, heavy metal-associated domain"/>
    <property type="match status" value="1"/>
</dbReference>
<comment type="caution">
    <text evidence="1">The sequence shown here is derived from an EMBL/GenBank/DDBJ whole genome shotgun (WGS) entry which is preliminary data.</text>
</comment>
<dbReference type="Proteomes" id="UP000321814">
    <property type="component" value="Unassembled WGS sequence"/>
</dbReference>
<keyword evidence="2" id="KW-1185">Reference proteome</keyword>
<dbReference type="EMBL" id="VRLR01000001">
    <property type="protein sequence ID" value="TXK82790.1"/>
    <property type="molecule type" value="Genomic_DNA"/>
</dbReference>
<evidence type="ECO:0000313" key="1">
    <source>
        <dbReference type="EMBL" id="TXK82790.1"/>
    </source>
</evidence>
<dbReference type="GO" id="GO:0046872">
    <property type="term" value="F:metal ion binding"/>
    <property type="evidence" value="ECO:0007669"/>
    <property type="project" value="InterPro"/>
</dbReference>
<reference evidence="1 2" key="1">
    <citation type="submission" date="2019-08" db="EMBL/GenBank/DDBJ databases">
        <title>Draft genome analysis of Rheinheimera tangshanensis isolated from the roots of fresh rice plants (Oryza sativa).</title>
        <authorList>
            <person name="Yu Q."/>
            <person name="Qi Y."/>
            <person name="Zhang H."/>
            <person name="Pu J."/>
        </authorList>
    </citation>
    <scope>NUCLEOTIDE SEQUENCE [LARGE SCALE GENOMIC DNA]</scope>
    <source>
        <strain evidence="1 2">JA3-B52</strain>
    </source>
</reference>
<dbReference type="AlphaFoldDB" id="A0A5C8M5T1"/>
<sequence length="69" mass="7983">MIEITVQDLHREGTFDHIRDQLSRLDPFSHIQPGKSCNTLWIETLLSLDKLIQLIQDCGLTPLAWVGRR</sequence>
<gene>
    <name evidence="1" type="ORF">FU839_00405</name>
</gene>
<dbReference type="InterPro" id="IPR036163">
    <property type="entry name" value="HMA_dom_sf"/>
</dbReference>